<accession>A0A9E6Y118</accession>
<keyword evidence="2" id="KW-1185">Reference proteome</keyword>
<dbReference type="KEGG" id="sbae:DSM104329_04382"/>
<dbReference type="AlphaFoldDB" id="A0A9E6Y118"/>
<dbReference type="EMBL" id="CP087164">
    <property type="protein sequence ID" value="UGS37960.1"/>
    <property type="molecule type" value="Genomic_DNA"/>
</dbReference>
<organism evidence="1 2">
    <name type="scientific">Capillimicrobium parvum</name>
    <dbReference type="NCBI Taxonomy" id="2884022"/>
    <lineage>
        <taxon>Bacteria</taxon>
        <taxon>Bacillati</taxon>
        <taxon>Actinomycetota</taxon>
        <taxon>Thermoleophilia</taxon>
        <taxon>Solirubrobacterales</taxon>
        <taxon>Capillimicrobiaceae</taxon>
        <taxon>Capillimicrobium</taxon>
    </lineage>
</organism>
<evidence type="ECO:0000313" key="1">
    <source>
        <dbReference type="EMBL" id="UGS37960.1"/>
    </source>
</evidence>
<name>A0A9E6Y118_9ACTN</name>
<dbReference type="Proteomes" id="UP001162834">
    <property type="component" value="Chromosome"/>
</dbReference>
<proteinExistence type="predicted"/>
<sequence>MIGVVALSALIGVATFAARSSAYDEIGRGGLSIDRPPPGPVPASGMVRDAEIRQMLEAANDRRIRRGEAPRDVEAELARLTRPAVDPQLESEVRSLVVASNERRERRGEAPLDVEAEVRRQLEALS</sequence>
<gene>
    <name evidence="1" type="ORF">DSM104329_04382</name>
</gene>
<evidence type="ECO:0000313" key="2">
    <source>
        <dbReference type="Proteomes" id="UP001162834"/>
    </source>
</evidence>
<reference evidence="1" key="1">
    <citation type="journal article" date="2022" name="Int. J. Syst. Evol. Microbiol.">
        <title>Pseudomonas aegrilactucae sp. nov. and Pseudomonas morbosilactucae sp. nov., pathogens causing bacterial rot of lettuce in Japan.</title>
        <authorList>
            <person name="Sawada H."/>
            <person name="Fujikawa T."/>
            <person name="Satou M."/>
        </authorList>
    </citation>
    <scope>NUCLEOTIDE SEQUENCE</scope>
    <source>
        <strain evidence="1">0166_1</strain>
    </source>
</reference>
<protein>
    <submittedName>
        <fullName evidence="1">Uncharacterized protein</fullName>
    </submittedName>
</protein>